<evidence type="ECO:0000256" key="7">
    <source>
        <dbReference type="ARBA" id="ARBA00022697"/>
    </source>
</evidence>
<evidence type="ECO:0000256" key="11">
    <source>
        <dbReference type="RuleBase" id="RU000579"/>
    </source>
</evidence>
<dbReference type="Gene3D" id="3.30.360.10">
    <property type="entry name" value="Dihydrodipicolinate Reductase, domain 2"/>
    <property type="match status" value="1"/>
</dbReference>
<dbReference type="PIRSF" id="PIRSF036497">
    <property type="entry name" value="HDH_short"/>
    <property type="match status" value="1"/>
</dbReference>
<dbReference type="InterPro" id="IPR022697">
    <property type="entry name" value="HDH_short"/>
</dbReference>
<evidence type="ECO:0000256" key="4">
    <source>
        <dbReference type="ARBA" id="ARBA00013213"/>
    </source>
</evidence>
<feature type="domain" description="Homoserine dehydrogenase catalytic" evidence="13">
    <location>
        <begin position="134"/>
        <end position="309"/>
    </location>
</feature>
<evidence type="ECO:0000259" key="13">
    <source>
        <dbReference type="Pfam" id="PF00742"/>
    </source>
</evidence>
<dbReference type="SUPFAM" id="SSF55347">
    <property type="entry name" value="Glyceraldehyde-3-phosphate dehydrogenase-like, C-terminal domain"/>
    <property type="match status" value="1"/>
</dbReference>
<evidence type="ECO:0000256" key="8">
    <source>
        <dbReference type="ARBA" id="ARBA00023002"/>
    </source>
</evidence>
<evidence type="ECO:0000256" key="6">
    <source>
        <dbReference type="ARBA" id="ARBA00022605"/>
    </source>
</evidence>
<comment type="catalytic activity">
    <reaction evidence="10 11">
        <text>L-homoserine + NADP(+) = L-aspartate 4-semialdehyde + NADPH + H(+)</text>
        <dbReference type="Rhea" id="RHEA:15761"/>
        <dbReference type="ChEBI" id="CHEBI:15378"/>
        <dbReference type="ChEBI" id="CHEBI:57476"/>
        <dbReference type="ChEBI" id="CHEBI:57783"/>
        <dbReference type="ChEBI" id="CHEBI:58349"/>
        <dbReference type="ChEBI" id="CHEBI:537519"/>
        <dbReference type="EC" id="1.1.1.3"/>
    </reaction>
</comment>
<dbReference type="InterPro" id="IPR005106">
    <property type="entry name" value="Asp/hSer_DH_NAD-bd"/>
</dbReference>
<feature type="domain" description="Aspartate/homoserine dehydrogenase NAD-binding" evidence="14">
    <location>
        <begin position="18"/>
        <end position="126"/>
    </location>
</feature>
<reference evidence="15 16" key="1">
    <citation type="journal article" date="2019" name="Sci. Rep.">
        <title>Sulfobacillus thermotolerans: new insights into resistance and metabolic capacities of acidophilic chemolithotrophs.</title>
        <authorList>
            <person name="Panyushkina A.E."/>
            <person name="Babenko V.V."/>
            <person name="Nikitina A.S."/>
            <person name="Selezneva O.V."/>
            <person name="Tsaplina I.A."/>
            <person name="Letarova M.A."/>
            <person name="Kostryukova E.S."/>
            <person name="Letarov A.V."/>
        </authorList>
    </citation>
    <scope>NUCLEOTIDE SEQUENCE [LARGE SCALE GENOMIC DNA]</scope>
    <source>
        <strain evidence="15 16">Kr1</strain>
    </source>
</reference>
<organism evidence="15 16">
    <name type="scientific">Sulfobacillus thermotolerans</name>
    <dbReference type="NCBI Taxonomy" id="338644"/>
    <lineage>
        <taxon>Bacteria</taxon>
        <taxon>Bacillati</taxon>
        <taxon>Bacillota</taxon>
        <taxon>Clostridia</taxon>
        <taxon>Eubacteriales</taxon>
        <taxon>Clostridiales Family XVII. Incertae Sedis</taxon>
        <taxon>Sulfobacillus</taxon>
    </lineage>
</organism>
<dbReference type="EC" id="1.1.1.3" evidence="4 10"/>
<sequence length="381" mass="41647">MQALRQGIMENTQIGLLGFGTVGQGVLDVVNRREGLHVAKALVRHPENYQGKYAVPFTSNPDDILSDPDIDVIVEVMGGLHPAYDLIVAALGQRKSVVTANKAVVARYGPELMSRAREARQNFLFEASVGGGIPVLDALSQHLSTVPIHVVEGVVNGTTNFILDQMDQGMSYHHALERAQALGFAEQDPSADVDGWDSARKLTILAGLAFHAWVDAEEGFVEGIRQIDAEHLTRLRQMGFGMRLVARAERHPGSIGFVVAPTVYPQDHRYLQLHGSQNAIGFLSEAGWTWIEGPGAGGIATATSIVADIQRIRMSVPDRNPLFFSPSYAENVDDAYFIFMDNPDKPLPHIADALRSGPGFIVAPHKLPEDPSIIQYRYRAK</sequence>
<evidence type="ECO:0000256" key="3">
    <source>
        <dbReference type="ARBA" id="ARBA00006753"/>
    </source>
</evidence>
<evidence type="ECO:0000256" key="5">
    <source>
        <dbReference type="ARBA" id="ARBA00013376"/>
    </source>
</evidence>
<protein>
    <recommendedName>
        <fullName evidence="5 10">Homoserine dehydrogenase</fullName>
        <shortName evidence="10">HDH</shortName>
        <ecNumber evidence="4 10">1.1.1.3</ecNumber>
    </recommendedName>
</protein>
<dbReference type="SUPFAM" id="SSF51735">
    <property type="entry name" value="NAD(P)-binding Rossmann-fold domains"/>
    <property type="match status" value="1"/>
</dbReference>
<evidence type="ECO:0000256" key="2">
    <source>
        <dbReference type="ARBA" id="ARBA00005062"/>
    </source>
</evidence>
<comment type="pathway">
    <text evidence="2 11">Amino-acid biosynthesis; L-methionine biosynthesis via de novo pathway; L-homoserine from L-aspartate: step 3/3.</text>
</comment>
<dbReference type="EMBL" id="CP019454">
    <property type="protein sequence ID" value="AUW93296.1"/>
    <property type="molecule type" value="Genomic_DNA"/>
</dbReference>
<keyword evidence="9 10" id="KW-0486">Methionine biosynthesis</keyword>
<dbReference type="InterPro" id="IPR036291">
    <property type="entry name" value="NAD(P)-bd_dom_sf"/>
</dbReference>
<dbReference type="PROSITE" id="PS01042">
    <property type="entry name" value="HOMOSER_DHGENASE"/>
    <property type="match status" value="1"/>
</dbReference>
<evidence type="ECO:0000259" key="14">
    <source>
        <dbReference type="Pfam" id="PF03447"/>
    </source>
</evidence>
<dbReference type="InterPro" id="IPR019811">
    <property type="entry name" value="HDH_CS"/>
</dbReference>
<evidence type="ECO:0000313" key="15">
    <source>
        <dbReference type="EMBL" id="AUW93296.1"/>
    </source>
</evidence>
<dbReference type="Proteomes" id="UP000325292">
    <property type="component" value="Chromosome"/>
</dbReference>
<dbReference type="PANTHER" id="PTHR43331:SF1">
    <property type="entry name" value="HOMOSERINE DEHYDROGENASE"/>
    <property type="match status" value="1"/>
</dbReference>
<comment type="pathway">
    <text evidence="1 11">Amino-acid biosynthesis; L-threonine biosynthesis; L-threonine from L-aspartate: step 3/5.</text>
</comment>
<proteinExistence type="inferred from homology"/>
<keyword evidence="8 10" id="KW-0560">Oxidoreductase</keyword>
<keyword evidence="16" id="KW-1185">Reference proteome</keyword>
<evidence type="ECO:0000256" key="9">
    <source>
        <dbReference type="ARBA" id="ARBA00023167"/>
    </source>
</evidence>
<keyword evidence="7 10" id="KW-0791">Threonine biosynthesis</keyword>
<dbReference type="InterPro" id="IPR001342">
    <property type="entry name" value="HDH_cat"/>
</dbReference>
<keyword evidence="10 11" id="KW-0521">NADP</keyword>
<gene>
    <name evidence="15" type="ORF">BXT84_04450</name>
</gene>
<accession>A0ABN5GXM8</accession>
<evidence type="ECO:0000256" key="12">
    <source>
        <dbReference type="RuleBase" id="RU004171"/>
    </source>
</evidence>
<dbReference type="Gene3D" id="3.40.50.720">
    <property type="entry name" value="NAD(P)-binding Rossmann-like Domain"/>
    <property type="match status" value="1"/>
</dbReference>
<dbReference type="Pfam" id="PF00742">
    <property type="entry name" value="Homoserine_dh"/>
    <property type="match status" value="1"/>
</dbReference>
<dbReference type="NCBIfam" id="NF004976">
    <property type="entry name" value="PRK06349.1"/>
    <property type="match status" value="1"/>
</dbReference>
<evidence type="ECO:0000256" key="1">
    <source>
        <dbReference type="ARBA" id="ARBA00005056"/>
    </source>
</evidence>
<comment type="similarity">
    <text evidence="3 10 12">Belongs to the homoserine dehydrogenase family.</text>
</comment>
<evidence type="ECO:0000256" key="10">
    <source>
        <dbReference type="PIRNR" id="PIRNR036497"/>
    </source>
</evidence>
<dbReference type="PANTHER" id="PTHR43331">
    <property type="entry name" value="HOMOSERINE DEHYDROGENASE"/>
    <property type="match status" value="1"/>
</dbReference>
<evidence type="ECO:0000313" key="16">
    <source>
        <dbReference type="Proteomes" id="UP000325292"/>
    </source>
</evidence>
<name>A0ABN5GXM8_9FIRM</name>
<keyword evidence="6 10" id="KW-0028">Amino-acid biosynthesis</keyword>
<dbReference type="Pfam" id="PF03447">
    <property type="entry name" value="NAD_binding_3"/>
    <property type="match status" value="1"/>
</dbReference>